<reference evidence="4 5" key="1">
    <citation type="journal article" date="2010" name="J. Bacteriol.">
        <title>Genome sequences of Pelagibaca bermudensis HTCC2601T and Maritimibacter alkaliphilus HTCC2654T, the type strains of two marine Roseobacter genera.</title>
        <authorList>
            <person name="Thrash J.C."/>
            <person name="Cho J.C."/>
            <person name="Ferriera S."/>
            <person name="Johnson J."/>
            <person name="Vergin K.L."/>
            <person name="Giovannoni S.J."/>
        </authorList>
    </citation>
    <scope>NUCLEOTIDE SEQUENCE [LARGE SCALE GENOMIC DNA]</scope>
    <source>
        <strain evidence="4 5">HTCC2654</strain>
    </source>
</reference>
<feature type="chain" id="PRO_5002660250" evidence="2">
    <location>
        <begin position="20"/>
        <end position="415"/>
    </location>
</feature>
<dbReference type="InterPro" id="IPR006633">
    <property type="entry name" value="Carb-bd_sugar_hydrolysis-dom"/>
</dbReference>
<dbReference type="OrthoDB" id="9767990at2"/>
<dbReference type="STRING" id="314271.RB2654_12839"/>
<dbReference type="InterPro" id="IPR012334">
    <property type="entry name" value="Pectin_lyas_fold"/>
</dbReference>
<evidence type="ECO:0000256" key="1">
    <source>
        <dbReference type="ARBA" id="ARBA00022737"/>
    </source>
</evidence>
<dbReference type="InterPro" id="IPR051550">
    <property type="entry name" value="SCF-Subunits/Alg-Epimerases"/>
</dbReference>
<sequence>MRILTLILLSFALATPLAAERIEVGRGQDALATALATARPGDELVLPPGTYAGPVLIDQPLTLTGPSATIEGPGDGSVVTITAPDVTLTGLSVSGAGASLADLDSGIRLLKGADRARVEGVTLTGNLIGIDVHGARDVILRGNTIQGRNDLRVAERGPGIYVWNSPGLLVEDNMVARGRDGVFITTSDRAIYRRNTFTELRFAFHSMYANRIEVTDNVSRDNDMGFAFMYSTHLTVHGNLSTGDTNHGFFMNFANRADLSGNEVRDGGEKCLFIYNSNNNSFTANRFQGCGIGVHFTAGSQGNAMSGNAFVGNRTQVKYVGTRWLEWSDAGRGNYWSDHVAFDVNGDGIADSPYRPNDAVDQLVWSQPAAKLLMGAPALQLLRWSQSRFPGLLPGGVIDSHPLTSPDLLQSEASR</sequence>
<dbReference type="Gene3D" id="2.160.20.10">
    <property type="entry name" value="Single-stranded right-handed beta-helix, Pectin lyase-like"/>
    <property type="match status" value="1"/>
</dbReference>
<evidence type="ECO:0000259" key="3">
    <source>
        <dbReference type="SMART" id="SM00722"/>
    </source>
</evidence>
<dbReference type="Pfam" id="PF05048">
    <property type="entry name" value="NosD"/>
    <property type="match status" value="1"/>
</dbReference>
<dbReference type="eggNOG" id="COG3420">
    <property type="taxonomic scope" value="Bacteria"/>
</dbReference>
<dbReference type="InterPro" id="IPR006626">
    <property type="entry name" value="PbH1"/>
</dbReference>
<protein>
    <submittedName>
        <fullName evidence="4">Nitrous oxide maturation protein NosD</fullName>
    </submittedName>
</protein>
<dbReference type="NCBIfam" id="TIGR04247">
    <property type="entry name" value="NosD_copper_fam"/>
    <property type="match status" value="1"/>
</dbReference>
<feature type="domain" description="Carbohydrate-binding/sugar hydrolysis" evidence="3">
    <location>
        <begin position="191"/>
        <end position="352"/>
    </location>
</feature>
<dbReference type="Proteomes" id="UP000002931">
    <property type="component" value="Unassembled WGS sequence"/>
</dbReference>
<keyword evidence="2" id="KW-0732">Signal</keyword>
<keyword evidence="1" id="KW-0677">Repeat</keyword>
<dbReference type="InterPro" id="IPR026464">
    <property type="entry name" value="NosD_copper_fam"/>
</dbReference>
<dbReference type="SMART" id="SM00722">
    <property type="entry name" value="CASH"/>
    <property type="match status" value="2"/>
</dbReference>
<dbReference type="PANTHER" id="PTHR22990">
    <property type="entry name" value="F-BOX ONLY PROTEIN"/>
    <property type="match status" value="1"/>
</dbReference>
<dbReference type="RefSeq" id="WP_008332244.1">
    <property type="nucleotide sequence ID" value="NZ_CH902578.1"/>
</dbReference>
<proteinExistence type="predicted"/>
<accession>A3VCT8</accession>
<feature type="signal peptide" evidence="2">
    <location>
        <begin position="1"/>
        <end position="19"/>
    </location>
</feature>
<comment type="caution">
    <text evidence="4">The sequence shown here is derived from an EMBL/GenBank/DDBJ whole genome shotgun (WGS) entry which is preliminary data.</text>
</comment>
<keyword evidence="5" id="KW-1185">Reference proteome</keyword>
<dbReference type="InterPro" id="IPR007742">
    <property type="entry name" value="NosD_dom"/>
</dbReference>
<evidence type="ECO:0000313" key="4">
    <source>
        <dbReference type="EMBL" id="EAQ13959.1"/>
    </source>
</evidence>
<dbReference type="EMBL" id="AAMT01000003">
    <property type="protein sequence ID" value="EAQ13959.1"/>
    <property type="molecule type" value="Genomic_DNA"/>
</dbReference>
<gene>
    <name evidence="4" type="ORF">RB2654_12839</name>
</gene>
<feature type="domain" description="Carbohydrate-binding/sugar hydrolysis" evidence="3">
    <location>
        <begin position="38"/>
        <end position="185"/>
    </location>
</feature>
<evidence type="ECO:0000313" key="5">
    <source>
        <dbReference type="Proteomes" id="UP000002931"/>
    </source>
</evidence>
<dbReference type="InterPro" id="IPR011050">
    <property type="entry name" value="Pectin_lyase_fold/virulence"/>
</dbReference>
<organism evidence="4 5">
    <name type="scientific">Maritimibacter alkaliphilus HTCC2654</name>
    <dbReference type="NCBI Taxonomy" id="314271"/>
    <lineage>
        <taxon>Bacteria</taxon>
        <taxon>Pseudomonadati</taxon>
        <taxon>Pseudomonadota</taxon>
        <taxon>Alphaproteobacteria</taxon>
        <taxon>Rhodobacterales</taxon>
        <taxon>Roseobacteraceae</taxon>
        <taxon>Maritimibacter</taxon>
    </lineage>
</organism>
<dbReference type="AlphaFoldDB" id="A3VCT8"/>
<dbReference type="HOGENOM" id="CLU_041882_0_1_5"/>
<evidence type="ECO:0000256" key="2">
    <source>
        <dbReference type="SAM" id="SignalP"/>
    </source>
</evidence>
<dbReference type="SMART" id="SM00710">
    <property type="entry name" value="PbH1"/>
    <property type="match status" value="9"/>
</dbReference>
<name>A3VCT8_9RHOB</name>
<dbReference type="SUPFAM" id="SSF51126">
    <property type="entry name" value="Pectin lyase-like"/>
    <property type="match status" value="1"/>
</dbReference>
<dbReference type="PANTHER" id="PTHR22990:SF15">
    <property type="entry name" value="F-BOX ONLY PROTEIN 10"/>
    <property type="match status" value="1"/>
</dbReference>